<dbReference type="InParanoid" id="D5GQ18"/>
<gene>
    <name evidence="2" type="ORF">GSTUM_00012150001</name>
</gene>
<dbReference type="RefSeq" id="XP_002842420.1">
    <property type="nucleotide sequence ID" value="XM_002842374.1"/>
</dbReference>
<organism evidence="2 3">
    <name type="scientific">Tuber melanosporum (strain Mel28)</name>
    <name type="common">Perigord black truffle</name>
    <dbReference type="NCBI Taxonomy" id="656061"/>
    <lineage>
        <taxon>Eukaryota</taxon>
        <taxon>Fungi</taxon>
        <taxon>Dikarya</taxon>
        <taxon>Ascomycota</taxon>
        <taxon>Pezizomycotina</taxon>
        <taxon>Pezizomycetes</taxon>
        <taxon>Pezizales</taxon>
        <taxon>Tuberaceae</taxon>
        <taxon>Tuber</taxon>
    </lineage>
</organism>
<reference evidence="2 3" key="1">
    <citation type="journal article" date="2010" name="Nature">
        <title>Perigord black truffle genome uncovers evolutionary origins and mechanisms of symbiosis.</title>
        <authorList>
            <person name="Martin F."/>
            <person name="Kohler A."/>
            <person name="Murat C."/>
            <person name="Balestrini R."/>
            <person name="Coutinho P.M."/>
            <person name="Jaillon O."/>
            <person name="Montanini B."/>
            <person name="Morin E."/>
            <person name="Noel B."/>
            <person name="Percudani R."/>
            <person name="Porcel B."/>
            <person name="Rubini A."/>
            <person name="Amicucci A."/>
            <person name="Amselem J."/>
            <person name="Anthouard V."/>
            <person name="Arcioni S."/>
            <person name="Artiguenave F."/>
            <person name="Aury J.M."/>
            <person name="Ballario P."/>
            <person name="Bolchi A."/>
            <person name="Brenna A."/>
            <person name="Brun A."/>
            <person name="Buee M."/>
            <person name="Cantarel B."/>
            <person name="Chevalier G."/>
            <person name="Couloux A."/>
            <person name="Da Silva C."/>
            <person name="Denoeud F."/>
            <person name="Duplessis S."/>
            <person name="Ghignone S."/>
            <person name="Hilselberger B."/>
            <person name="Iotti M."/>
            <person name="Marcais B."/>
            <person name="Mello A."/>
            <person name="Miranda M."/>
            <person name="Pacioni G."/>
            <person name="Quesneville H."/>
            <person name="Riccioni C."/>
            <person name="Ruotolo R."/>
            <person name="Splivallo R."/>
            <person name="Stocchi V."/>
            <person name="Tisserant E."/>
            <person name="Viscomi A.R."/>
            <person name="Zambonelli A."/>
            <person name="Zampieri E."/>
            <person name="Henrissat B."/>
            <person name="Lebrun M.H."/>
            <person name="Paolocci F."/>
            <person name="Bonfante P."/>
            <person name="Ottonello S."/>
            <person name="Wincker P."/>
        </authorList>
    </citation>
    <scope>NUCLEOTIDE SEQUENCE [LARGE SCALE GENOMIC DNA]</scope>
    <source>
        <strain evidence="2 3">Mel28</strain>
    </source>
</reference>
<evidence type="ECO:0000313" key="2">
    <source>
        <dbReference type="EMBL" id="CAZ86611.1"/>
    </source>
</evidence>
<sequence>MSTTPHQTTRAKRALPKDFDKVARILQEPEITYSATADPRSQASRPPSVRHD</sequence>
<dbReference type="EMBL" id="FN430381">
    <property type="protein sequence ID" value="CAZ86611.1"/>
    <property type="molecule type" value="Genomic_DNA"/>
</dbReference>
<evidence type="ECO:0000313" key="3">
    <source>
        <dbReference type="Proteomes" id="UP000006911"/>
    </source>
</evidence>
<dbReference type="AlphaFoldDB" id="D5GQ18"/>
<keyword evidence="3" id="KW-1185">Reference proteome</keyword>
<dbReference type="HOGENOM" id="CLU_3088991_0_0_1"/>
<dbReference type="Proteomes" id="UP000006911">
    <property type="component" value="Unassembled WGS sequence"/>
</dbReference>
<protein>
    <submittedName>
        <fullName evidence="2">(Perigord truffle) hypothetical protein</fullName>
    </submittedName>
</protein>
<feature type="region of interest" description="Disordered" evidence="1">
    <location>
        <begin position="30"/>
        <end position="52"/>
    </location>
</feature>
<feature type="compositionally biased region" description="Polar residues" evidence="1">
    <location>
        <begin position="33"/>
        <end position="45"/>
    </location>
</feature>
<evidence type="ECO:0000256" key="1">
    <source>
        <dbReference type="SAM" id="MobiDB-lite"/>
    </source>
</evidence>
<proteinExistence type="predicted"/>
<dbReference type="GeneID" id="9185191"/>
<name>D5GQ18_TUBMM</name>
<accession>D5GQ18</accession>
<dbReference type="KEGG" id="tml:GSTUM_00012150001"/>